<organism evidence="1 2">
    <name type="scientific">Nocardioides panacisoli</name>
    <dbReference type="NCBI Taxonomy" id="627624"/>
    <lineage>
        <taxon>Bacteria</taxon>
        <taxon>Bacillati</taxon>
        <taxon>Actinomycetota</taxon>
        <taxon>Actinomycetes</taxon>
        <taxon>Propionibacteriales</taxon>
        <taxon>Nocardioidaceae</taxon>
        <taxon>Nocardioides</taxon>
    </lineage>
</organism>
<comment type="caution">
    <text evidence="1">The sequence shown here is derived from an EMBL/GenBank/DDBJ whole genome shotgun (WGS) entry which is preliminary data.</text>
</comment>
<name>A0ABP7HRF7_9ACTN</name>
<keyword evidence="2" id="KW-1185">Reference proteome</keyword>
<gene>
    <name evidence="1" type="ORF">GCM10022242_01760</name>
</gene>
<protein>
    <submittedName>
        <fullName evidence="1">Uncharacterized protein</fullName>
    </submittedName>
</protein>
<dbReference type="EMBL" id="BAABAH010000001">
    <property type="protein sequence ID" value="GAA3802412.1"/>
    <property type="molecule type" value="Genomic_DNA"/>
</dbReference>
<proteinExistence type="predicted"/>
<sequence>MFGVPAPGPGEVLAPGSVQGADRWAVRVHPSLLGGHGALHSVAGRVGRRRMKHKARLVTRANGLFEGLSLRRDLVLND</sequence>
<evidence type="ECO:0000313" key="1">
    <source>
        <dbReference type="EMBL" id="GAA3802412.1"/>
    </source>
</evidence>
<evidence type="ECO:0000313" key="2">
    <source>
        <dbReference type="Proteomes" id="UP001501821"/>
    </source>
</evidence>
<accession>A0ABP7HRF7</accession>
<dbReference type="Proteomes" id="UP001501821">
    <property type="component" value="Unassembled WGS sequence"/>
</dbReference>
<reference evidence="2" key="1">
    <citation type="journal article" date="2019" name="Int. J. Syst. Evol. Microbiol.">
        <title>The Global Catalogue of Microorganisms (GCM) 10K type strain sequencing project: providing services to taxonomists for standard genome sequencing and annotation.</title>
        <authorList>
            <consortium name="The Broad Institute Genomics Platform"/>
            <consortium name="The Broad Institute Genome Sequencing Center for Infectious Disease"/>
            <person name="Wu L."/>
            <person name="Ma J."/>
        </authorList>
    </citation>
    <scope>NUCLEOTIDE SEQUENCE [LARGE SCALE GENOMIC DNA]</scope>
    <source>
        <strain evidence="2">JCM 16953</strain>
    </source>
</reference>